<dbReference type="AlphaFoldDB" id="W2JQU7"/>
<protein>
    <recommendedName>
        <fullName evidence="3">Helitron helicase-like domain-containing protein</fullName>
    </recommendedName>
</protein>
<dbReference type="EMBL" id="KI670807">
    <property type="protein sequence ID" value="ETL48756.1"/>
    <property type="molecule type" value="Genomic_DNA"/>
</dbReference>
<gene>
    <name evidence="1" type="ORF">L916_01669</name>
</gene>
<dbReference type="Proteomes" id="UP000053864">
    <property type="component" value="Unassembled WGS sequence"/>
</dbReference>
<accession>W2JQU7</accession>
<evidence type="ECO:0008006" key="3">
    <source>
        <dbReference type="Google" id="ProtNLM"/>
    </source>
</evidence>
<organism evidence="1 2">
    <name type="scientific">Phytophthora nicotianae</name>
    <name type="common">Potato buckeye rot agent</name>
    <name type="synonym">Phytophthora parasitica</name>
    <dbReference type="NCBI Taxonomy" id="4792"/>
    <lineage>
        <taxon>Eukaryota</taxon>
        <taxon>Sar</taxon>
        <taxon>Stramenopiles</taxon>
        <taxon>Oomycota</taxon>
        <taxon>Peronosporomycetes</taxon>
        <taxon>Peronosporales</taxon>
        <taxon>Peronosporaceae</taxon>
        <taxon>Phytophthora</taxon>
    </lineage>
</organism>
<proteinExistence type="predicted"/>
<sequence length="214" mass="24616">MKKASIIKNMIWKNLIETFELERNEQDTQSELEKIIQATNLASGGSEYPVKELQCCTKPIDEYNTITLMQNCFPTLFTNGEGGLNPLEGSESRLHEYHLDEYCAHLMKWHDRRFIIHSNFKFLCLNLIQRRQIDGLVRRISDSGSQHDELLQPDSSIGDEDTALQILESLKPYFKVVRGSGFYWSSVRDDLGLQPATHSQRMQTFATKGKKKAT</sequence>
<evidence type="ECO:0000313" key="2">
    <source>
        <dbReference type="Proteomes" id="UP000053864"/>
    </source>
</evidence>
<evidence type="ECO:0000313" key="1">
    <source>
        <dbReference type="EMBL" id="ETL48756.1"/>
    </source>
</evidence>
<reference evidence="1 2" key="1">
    <citation type="submission" date="2013-11" db="EMBL/GenBank/DDBJ databases">
        <title>The Genome Sequence of Phytophthora parasitica CJ05E6.</title>
        <authorList>
            <consortium name="The Broad Institute Genomics Platform"/>
            <person name="Russ C."/>
            <person name="Tyler B."/>
            <person name="Panabieres F."/>
            <person name="Shan W."/>
            <person name="Tripathy S."/>
            <person name="Grunwald N."/>
            <person name="Machado M."/>
            <person name="Johnson C.S."/>
            <person name="Arredondo F."/>
            <person name="Hong C."/>
            <person name="Coffey M."/>
            <person name="Young S.K."/>
            <person name="Zeng Q."/>
            <person name="Gargeya S."/>
            <person name="Fitzgerald M."/>
            <person name="Abouelleil A."/>
            <person name="Alvarado L."/>
            <person name="Chapman S.B."/>
            <person name="Gainer-Dewar J."/>
            <person name="Goldberg J."/>
            <person name="Griggs A."/>
            <person name="Gujja S."/>
            <person name="Hansen M."/>
            <person name="Howarth C."/>
            <person name="Imamovic A."/>
            <person name="Ireland A."/>
            <person name="Larimer J."/>
            <person name="McCowan C."/>
            <person name="Murphy C."/>
            <person name="Pearson M."/>
            <person name="Poon T.W."/>
            <person name="Priest M."/>
            <person name="Roberts A."/>
            <person name="Saif S."/>
            <person name="Shea T."/>
            <person name="Sykes S."/>
            <person name="Wortman J."/>
            <person name="Nusbaum C."/>
            <person name="Birren B."/>
        </authorList>
    </citation>
    <scope>NUCLEOTIDE SEQUENCE [LARGE SCALE GENOMIC DNA]</scope>
    <source>
        <strain evidence="1 2">CJ05E6</strain>
    </source>
</reference>
<name>W2JQU7_PHYNI</name>